<reference evidence="3" key="1">
    <citation type="submission" date="2022-08" db="EMBL/GenBank/DDBJ databases">
        <title>Novel sulphate-reducing endosymbionts in the free-living metamonad Anaeramoeba.</title>
        <authorList>
            <person name="Jerlstrom-Hultqvist J."/>
            <person name="Cepicka I."/>
            <person name="Gallot-Lavallee L."/>
            <person name="Salas-Leiva D."/>
            <person name="Curtis B.A."/>
            <person name="Zahonova K."/>
            <person name="Pipaliya S."/>
            <person name="Dacks J."/>
            <person name="Roger A.J."/>
        </authorList>
    </citation>
    <scope>NUCLEOTIDE SEQUENCE</scope>
    <source>
        <strain evidence="3">Busselton2</strain>
    </source>
</reference>
<feature type="coiled-coil region" evidence="1">
    <location>
        <begin position="309"/>
        <end position="336"/>
    </location>
</feature>
<evidence type="ECO:0000313" key="3">
    <source>
        <dbReference type="EMBL" id="KAJ3452245.1"/>
    </source>
</evidence>
<feature type="compositionally biased region" description="Polar residues" evidence="2">
    <location>
        <begin position="262"/>
        <end position="294"/>
    </location>
</feature>
<evidence type="ECO:0000313" key="4">
    <source>
        <dbReference type="Proteomes" id="UP001146793"/>
    </source>
</evidence>
<protein>
    <submittedName>
        <fullName evidence="3">Uncharacterized protein</fullName>
    </submittedName>
</protein>
<evidence type="ECO:0000256" key="2">
    <source>
        <dbReference type="SAM" id="MobiDB-lite"/>
    </source>
</evidence>
<feature type="region of interest" description="Disordered" evidence="2">
    <location>
        <begin position="197"/>
        <end position="308"/>
    </location>
</feature>
<dbReference type="Proteomes" id="UP001146793">
    <property type="component" value="Unassembled WGS sequence"/>
</dbReference>
<dbReference type="EMBL" id="JANTQA010000008">
    <property type="protein sequence ID" value="KAJ3452245.1"/>
    <property type="molecule type" value="Genomic_DNA"/>
</dbReference>
<dbReference type="SUPFAM" id="SSF81995">
    <property type="entry name" value="beta-sandwich domain of Sec23/24"/>
    <property type="match status" value="1"/>
</dbReference>
<keyword evidence="1" id="KW-0175">Coiled coil</keyword>
<comment type="caution">
    <text evidence="3">The sequence shown here is derived from an EMBL/GenBank/DDBJ whole genome shotgun (WGS) entry which is preliminary data.</text>
</comment>
<evidence type="ECO:0000256" key="1">
    <source>
        <dbReference type="SAM" id="Coils"/>
    </source>
</evidence>
<accession>A0AAV8AJV6</accession>
<organism evidence="3 4">
    <name type="scientific">Anaeramoeba flamelloides</name>
    <dbReference type="NCBI Taxonomy" id="1746091"/>
    <lineage>
        <taxon>Eukaryota</taxon>
        <taxon>Metamonada</taxon>
        <taxon>Anaeramoebidae</taxon>
        <taxon>Anaeramoeba</taxon>
    </lineage>
</organism>
<feature type="compositionally biased region" description="Polar residues" evidence="2">
    <location>
        <begin position="219"/>
        <end position="238"/>
    </location>
</feature>
<gene>
    <name evidence="3" type="ORF">M0812_04009</name>
</gene>
<dbReference type="AlphaFoldDB" id="A0AAV8AJV6"/>
<feature type="compositionally biased region" description="Low complexity" evidence="2">
    <location>
        <begin position="197"/>
        <end position="218"/>
    </location>
</feature>
<sequence length="407" mass="47306">MQITPAQKFRYKALRSFLYQTFIRQHLLPQESKERVIRIEKAAQKASLLSNQRNPVEALMDHIVSQDQRYNGTSDKTARKNKLINYVESHLLNELRKRVIQAKPYHATFQILAKPNPNKQQNSSSETNRKIFRNLAGIARIVISKRKLSSNELDQYFSQWIVYQPFIETAKTITHEQIKKHKLKLQQQQQQNLQQQQQQQLQQPQPQLQQQQQQQQNLNANSTSRIGVKTPQRNLRSSNTTTETTKGNKGKTLKQGIDSKRSASLSNQKGLANKGNQKNVNLTNKNEGQTNTTTQKKELKSQPLTRPSLEQQRKKIENFVATVDNAEVKNKEILREVGLFASQLVLVNQRESHIPSSHKLIKKTNHNNKSKLLKNEEFLLKRRRISNNTPKKFYQIDSFPINTENFF</sequence>
<proteinExistence type="predicted"/>
<name>A0AAV8AJV6_9EUKA</name>